<sequence length="240" mass="25803">MPEDLGYLTLTTHATALRPLLGLTVLVVEDSRFASEAIRLLCIRSGARIRRADSLTAAHRHLQVYRPSVVVVDLGLPDGSGVDLIAELASETGPARPVLIATSGADGDGLAQAALAAGADEFLAKPICSVCAFQQTILKFLPEDMRPMGPRRLNEETVSPDRIALTEDLSHIDELLRSGLDALPYVAPFLQGLARLAGDPELETVSRKLTKAHMSGEGRRDAILATRAVIQTRLDVRELV</sequence>
<dbReference type="Pfam" id="PF00072">
    <property type="entry name" value="Response_reg"/>
    <property type="match status" value="1"/>
</dbReference>
<evidence type="ECO:0000256" key="2">
    <source>
        <dbReference type="PROSITE-ProRule" id="PRU00169"/>
    </source>
</evidence>
<dbReference type="GO" id="GO:0000160">
    <property type="term" value="P:phosphorelay signal transduction system"/>
    <property type="evidence" value="ECO:0007669"/>
    <property type="project" value="InterPro"/>
</dbReference>
<dbReference type="SMART" id="SM00448">
    <property type="entry name" value="REC"/>
    <property type="match status" value="1"/>
</dbReference>
<accession>S9QPK2</accession>
<evidence type="ECO:0000259" key="3">
    <source>
        <dbReference type="PROSITE" id="PS50110"/>
    </source>
</evidence>
<keyword evidence="1 2" id="KW-0597">Phosphoprotein</keyword>
<keyword evidence="5" id="KW-1185">Reference proteome</keyword>
<comment type="caution">
    <text evidence="4">The sequence shown here is derived from an EMBL/GenBank/DDBJ whole genome shotgun (WGS) entry which is preliminary data.</text>
</comment>
<dbReference type="EMBL" id="AONI01000005">
    <property type="protein sequence ID" value="EPX81518.1"/>
    <property type="molecule type" value="Genomic_DNA"/>
</dbReference>
<dbReference type="HOGENOM" id="CLU_1174684_0_0_5"/>
<dbReference type="InterPro" id="IPR011006">
    <property type="entry name" value="CheY-like_superfamily"/>
</dbReference>
<evidence type="ECO:0000313" key="4">
    <source>
        <dbReference type="EMBL" id="EPX81518.1"/>
    </source>
</evidence>
<evidence type="ECO:0000313" key="5">
    <source>
        <dbReference type="Proteomes" id="UP000015351"/>
    </source>
</evidence>
<dbReference type="STRING" id="1123360.thalar_00073"/>
<dbReference type="PROSITE" id="PS50110">
    <property type="entry name" value="RESPONSE_REGULATORY"/>
    <property type="match status" value="1"/>
</dbReference>
<dbReference type="OrthoDB" id="7831674at2"/>
<feature type="modified residue" description="4-aspartylphosphate" evidence="2">
    <location>
        <position position="73"/>
    </location>
</feature>
<dbReference type="RefSeq" id="WP_021101017.1">
    <property type="nucleotide sequence ID" value="NZ_KE557310.1"/>
</dbReference>
<evidence type="ECO:0000256" key="1">
    <source>
        <dbReference type="ARBA" id="ARBA00022553"/>
    </source>
</evidence>
<dbReference type="Proteomes" id="UP000015351">
    <property type="component" value="Unassembled WGS sequence"/>
</dbReference>
<dbReference type="AlphaFoldDB" id="S9QPK2"/>
<dbReference type="Gene3D" id="3.40.50.2300">
    <property type="match status" value="1"/>
</dbReference>
<protein>
    <submittedName>
        <fullName evidence="4">Response regulator</fullName>
    </submittedName>
</protein>
<dbReference type="PANTHER" id="PTHR44591">
    <property type="entry name" value="STRESS RESPONSE REGULATOR PROTEIN 1"/>
    <property type="match status" value="1"/>
</dbReference>
<dbReference type="eggNOG" id="COG2197">
    <property type="taxonomic scope" value="Bacteria"/>
</dbReference>
<name>S9QPK2_9RHOB</name>
<dbReference type="InterPro" id="IPR050595">
    <property type="entry name" value="Bact_response_regulator"/>
</dbReference>
<reference evidence="5" key="1">
    <citation type="journal article" date="2013" name="Stand. Genomic Sci.">
        <title>Genome sequence of the Litoreibacter arenae type strain (DSM 19593(T)), a member of the Roseobacter clade isolated from sea sand.</title>
        <authorList>
            <person name="Riedel T."/>
            <person name="Fiebig A."/>
            <person name="Petersen J."/>
            <person name="Gronow S."/>
            <person name="Kyrpides N.C."/>
            <person name="Goker M."/>
            <person name="Klenk H.P."/>
        </authorList>
    </citation>
    <scope>NUCLEOTIDE SEQUENCE [LARGE SCALE GENOMIC DNA]</scope>
    <source>
        <strain evidence="5">DSM 19593</strain>
    </source>
</reference>
<organism evidence="4 5">
    <name type="scientific">Litoreibacter arenae DSM 19593</name>
    <dbReference type="NCBI Taxonomy" id="1123360"/>
    <lineage>
        <taxon>Bacteria</taxon>
        <taxon>Pseudomonadati</taxon>
        <taxon>Pseudomonadota</taxon>
        <taxon>Alphaproteobacteria</taxon>
        <taxon>Rhodobacterales</taxon>
        <taxon>Roseobacteraceae</taxon>
        <taxon>Litoreibacter</taxon>
    </lineage>
</organism>
<proteinExistence type="predicted"/>
<gene>
    <name evidence="4" type="ORF">thalar_00073</name>
</gene>
<dbReference type="InterPro" id="IPR001789">
    <property type="entry name" value="Sig_transdc_resp-reg_receiver"/>
</dbReference>
<dbReference type="SUPFAM" id="SSF52172">
    <property type="entry name" value="CheY-like"/>
    <property type="match status" value="1"/>
</dbReference>
<dbReference type="PANTHER" id="PTHR44591:SF3">
    <property type="entry name" value="RESPONSE REGULATORY DOMAIN-CONTAINING PROTEIN"/>
    <property type="match status" value="1"/>
</dbReference>
<dbReference type="CDD" id="cd00156">
    <property type="entry name" value="REC"/>
    <property type="match status" value="1"/>
</dbReference>
<feature type="domain" description="Response regulatory" evidence="3">
    <location>
        <begin position="24"/>
        <end position="140"/>
    </location>
</feature>